<protein>
    <submittedName>
        <fullName evidence="1">Uncharacterized protein</fullName>
    </submittedName>
</protein>
<accession>A0ABZ3F3C9</accession>
<dbReference type="RefSeq" id="WP_300446163.1">
    <property type="nucleotide sequence ID" value="NZ_CP145316.1"/>
</dbReference>
<organism evidence="1 2">
    <name type="scientific">Helicobacter mastomyrinus</name>
    <dbReference type="NCBI Taxonomy" id="287948"/>
    <lineage>
        <taxon>Bacteria</taxon>
        <taxon>Pseudomonadati</taxon>
        <taxon>Campylobacterota</taxon>
        <taxon>Epsilonproteobacteria</taxon>
        <taxon>Campylobacterales</taxon>
        <taxon>Helicobacteraceae</taxon>
        <taxon>Helicobacter</taxon>
    </lineage>
</organism>
<evidence type="ECO:0000313" key="1">
    <source>
        <dbReference type="EMBL" id="XAM17618.1"/>
    </source>
</evidence>
<proteinExistence type="predicted"/>
<sequence length="163" mass="19127">MINIIHLSRARQNRAQFEYLNDLEKQALQTPLKSISPKENEKIIKIDKFIFTPFSNIESLDYELSLGISKVETLSQNYYLRLGGNEERISFEAKVFVEYLEHFNGFVDKIKKRVPLNFSTLESNTLRKIIIDKFSSKTKDWLMDSRRNVVYHTKEFSISGVLV</sequence>
<dbReference type="Proteomes" id="UP001434737">
    <property type="component" value="Chromosome"/>
</dbReference>
<name>A0ABZ3F3C9_9HELI</name>
<evidence type="ECO:0000313" key="2">
    <source>
        <dbReference type="Proteomes" id="UP001434737"/>
    </source>
</evidence>
<gene>
    <name evidence="1" type="ORF">V3I05_07975</name>
</gene>
<keyword evidence="2" id="KW-1185">Reference proteome</keyword>
<reference evidence="1 2" key="1">
    <citation type="submission" date="2024-02" db="EMBL/GenBank/DDBJ databases">
        <title>Genome and pathogenicity analysis of Helicobacter mastomyrinus isolated from mice.</title>
        <authorList>
            <person name="Zhu L."/>
        </authorList>
    </citation>
    <scope>NUCLEOTIDE SEQUENCE [LARGE SCALE GENOMIC DNA]</scope>
    <source>
        <strain evidence="1 2">Hm-17</strain>
    </source>
</reference>
<dbReference type="EMBL" id="CP145316">
    <property type="protein sequence ID" value="XAM17618.1"/>
    <property type="molecule type" value="Genomic_DNA"/>
</dbReference>